<dbReference type="GO" id="GO:0055070">
    <property type="term" value="P:copper ion homeostasis"/>
    <property type="evidence" value="ECO:0007669"/>
    <property type="project" value="InterPro"/>
</dbReference>
<dbReference type="InterPro" id="IPR021522">
    <property type="entry name" value="MctB"/>
</dbReference>
<protein>
    <submittedName>
        <fullName evidence="3">Copper transporter</fullName>
    </submittedName>
</protein>
<feature type="coiled-coil region" evidence="1">
    <location>
        <begin position="34"/>
        <end position="61"/>
    </location>
</feature>
<accession>A0A7M1T010</accession>
<proteinExistence type="predicted"/>
<dbReference type="GO" id="GO:0016020">
    <property type="term" value="C:membrane"/>
    <property type="evidence" value="ECO:0007669"/>
    <property type="project" value="InterPro"/>
</dbReference>
<dbReference type="Proteomes" id="UP000593758">
    <property type="component" value="Chromosome"/>
</dbReference>
<dbReference type="Pfam" id="PF11382">
    <property type="entry name" value="MctB"/>
    <property type="match status" value="1"/>
</dbReference>
<evidence type="ECO:0000256" key="1">
    <source>
        <dbReference type="SAM" id="Coils"/>
    </source>
</evidence>
<gene>
    <name evidence="3" type="ORF">IM660_08340</name>
</gene>
<dbReference type="KEGG" id="halt:IM660_08340"/>
<feature type="compositionally biased region" description="Acidic residues" evidence="2">
    <location>
        <begin position="339"/>
        <end position="371"/>
    </location>
</feature>
<reference evidence="3 4" key="1">
    <citation type="submission" date="2020-10" db="EMBL/GenBank/DDBJ databases">
        <title>Haloactinobacterium sp. RN3S43, a bacterium isolated from saline soil.</title>
        <authorList>
            <person name="Sun J.-Q."/>
        </authorList>
    </citation>
    <scope>NUCLEOTIDE SEQUENCE [LARGE SCALE GENOMIC DNA]</scope>
    <source>
        <strain evidence="3 4">RN3S43</strain>
    </source>
</reference>
<dbReference type="RefSeq" id="WP_193498864.1">
    <property type="nucleotide sequence ID" value="NZ_CP063169.1"/>
</dbReference>
<evidence type="ECO:0000313" key="3">
    <source>
        <dbReference type="EMBL" id="QOR72223.1"/>
    </source>
</evidence>
<sequence>MIDFRYHIVSLISVFLALAVGIVLGAGPLRDYIADELSGQVEQLRAEKDALREDLDVAEAALQGRSTFLTEAAPQLYDGVLEGRTVAIVTLPETDSAVAEAVEARLVQAGAAISGRVAVAPGWTDPAETAFRAGIAENLVAQLNPAPDASTPADHVLAQALGQSLTLRDPGAPQRRSAEADDILEILRTSELVTESSTVEGPAYATVVVGPNDHHDEPLTDAELTEAETTNEAYLVLAAGIAETGEGSVLAGVDGGAGTLLAALRSGSDTDDVAITSVDSVGTITGQVTVPLALAATIAGEGAQFGLEESADLVLPEPVTLDLPDPAAFAPGPVGADDQSTDDADDDQTDDTDDDQSADAEQSADADQADG</sequence>
<name>A0A7M1T010_9MICO</name>
<evidence type="ECO:0000256" key="2">
    <source>
        <dbReference type="SAM" id="MobiDB-lite"/>
    </source>
</evidence>
<organism evidence="3 4">
    <name type="scientific">Ruania alkalisoli</name>
    <dbReference type="NCBI Taxonomy" id="2779775"/>
    <lineage>
        <taxon>Bacteria</taxon>
        <taxon>Bacillati</taxon>
        <taxon>Actinomycetota</taxon>
        <taxon>Actinomycetes</taxon>
        <taxon>Micrococcales</taxon>
        <taxon>Ruaniaceae</taxon>
        <taxon>Ruania</taxon>
    </lineage>
</organism>
<feature type="region of interest" description="Disordered" evidence="2">
    <location>
        <begin position="322"/>
        <end position="371"/>
    </location>
</feature>
<dbReference type="EMBL" id="CP063169">
    <property type="protein sequence ID" value="QOR72223.1"/>
    <property type="molecule type" value="Genomic_DNA"/>
</dbReference>
<dbReference type="AlphaFoldDB" id="A0A7M1T010"/>
<evidence type="ECO:0000313" key="4">
    <source>
        <dbReference type="Proteomes" id="UP000593758"/>
    </source>
</evidence>
<keyword evidence="4" id="KW-1185">Reference proteome</keyword>
<keyword evidence="1" id="KW-0175">Coiled coil</keyword>